<dbReference type="InterPro" id="IPR037848">
    <property type="entry name" value="GEM-like"/>
</dbReference>
<dbReference type="OrthoDB" id="1876989at2759"/>
<evidence type="ECO:0000256" key="1">
    <source>
        <dbReference type="ARBA" id="ARBA00009414"/>
    </source>
</evidence>
<dbReference type="InterPro" id="IPR004182">
    <property type="entry name" value="GRAM"/>
</dbReference>
<protein>
    <submittedName>
        <fullName evidence="3">GEM-like protein 1</fullName>
    </submittedName>
</protein>
<dbReference type="Gene3D" id="2.30.29.30">
    <property type="entry name" value="Pleckstrin-homology domain (PH domain)/Phosphotyrosine-binding domain (PTB)"/>
    <property type="match status" value="1"/>
</dbReference>
<comment type="similarity">
    <text evidence="1">Belongs to the GEM family.</text>
</comment>
<proteinExistence type="inferred from homology"/>
<dbReference type="InterPro" id="IPR011993">
    <property type="entry name" value="PH-like_dom_sf"/>
</dbReference>
<accession>A0A833VJX5</accession>
<evidence type="ECO:0000313" key="4">
    <source>
        <dbReference type="Proteomes" id="UP000623129"/>
    </source>
</evidence>
<dbReference type="PANTHER" id="PTHR31969">
    <property type="entry name" value="GEM-LIKE PROTEIN 2"/>
    <property type="match status" value="1"/>
</dbReference>
<gene>
    <name evidence="3" type="ORF">FCM35_KLT09148</name>
</gene>
<evidence type="ECO:0000313" key="3">
    <source>
        <dbReference type="EMBL" id="KAF3326068.1"/>
    </source>
</evidence>
<name>A0A833VJX5_9POAL</name>
<dbReference type="SMART" id="SM00568">
    <property type="entry name" value="GRAM"/>
    <property type="match status" value="1"/>
</dbReference>
<organism evidence="3 4">
    <name type="scientific">Carex littledalei</name>
    <dbReference type="NCBI Taxonomy" id="544730"/>
    <lineage>
        <taxon>Eukaryota</taxon>
        <taxon>Viridiplantae</taxon>
        <taxon>Streptophyta</taxon>
        <taxon>Embryophyta</taxon>
        <taxon>Tracheophyta</taxon>
        <taxon>Spermatophyta</taxon>
        <taxon>Magnoliopsida</taxon>
        <taxon>Liliopsida</taxon>
        <taxon>Poales</taxon>
        <taxon>Cyperaceae</taxon>
        <taxon>Cyperoideae</taxon>
        <taxon>Cariceae</taxon>
        <taxon>Carex</taxon>
        <taxon>Carex subgen. Euthyceras</taxon>
    </lineage>
</organism>
<keyword evidence="4" id="KW-1185">Reference proteome</keyword>
<dbReference type="AlphaFoldDB" id="A0A833VJX5"/>
<feature type="domain" description="GRAM" evidence="2">
    <location>
        <begin position="142"/>
        <end position="221"/>
    </location>
</feature>
<dbReference type="Pfam" id="PF02893">
    <property type="entry name" value="GRAM"/>
    <property type="match status" value="1"/>
</dbReference>
<comment type="caution">
    <text evidence="3">The sequence shown here is derived from an EMBL/GenBank/DDBJ whole genome shotgun (WGS) entry which is preliminary data.</text>
</comment>
<reference evidence="3" key="1">
    <citation type="submission" date="2020-01" db="EMBL/GenBank/DDBJ databases">
        <title>Genome sequence of Kobresia littledalei, the first chromosome-level genome in the family Cyperaceae.</title>
        <authorList>
            <person name="Qu G."/>
        </authorList>
    </citation>
    <scope>NUCLEOTIDE SEQUENCE</scope>
    <source>
        <strain evidence="3">C.B.Clarke</strain>
        <tissue evidence="3">Leaf</tissue>
    </source>
</reference>
<dbReference type="Proteomes" id="UP000623129">
    <property type="component" value="Unassembled WGS sequence"/>
</dbReference>
<dbReference type="EMBL" id="SWLB01000019">
    <property type="protein sequence ID" value="KAF3326068.1"/>
    <property type="molecule type" value="Genomic_DNA"/>
</dbReference>
<sequence length="268" mass="28530">MAGKPTGWVMGTPVAQPMGQPTTYNAATGVPVGNTHAVPNPYVIGLQEAHYTGSTSSSNGGATGNPYVHVTPQPGSGNNSPMGTVLKALGKCGKKLENTTKKASGVTVNVWQHLKTAPNLTDAAMSKLALGTKVMAEGGCDKIFHQMFGTLPGEQLKKSYACYISTSTGPVIGTLYLSNARIAFCSDNPLSLNTGSNAQQQVMYYKVVMPLDRLRAVNPSANGINLSDKYIQVVTADNHEFWFMGFVSYDKALRNLTEALHFSNPFHA</sequence>
<evidence type="ECO:0000259" key="2">
    <source>
        <dbReference type="SMART" id="SM00568"/>
    </source>
</evidence>